<proteinExistence type="predicted"/>
<name>A0A238Z550_9RHOB</name>
<dbReference type="EMBL" id="FZNN01000024">
    <property type="protein sequence ID" value="SNR78061.1"/>
    <property type="molecule type" value="Genomic_DNA"/>
</dbReference>
<gene>
    <name evidence="1" type="ORF">SAMN06265370_1246</name>
</gene>
<keyword evidence="2" id="KW-1185">Reference proteome</keyword>
<dbReference type="AlphaFoldDB" id="A0A238Z550"/>
<sequence length="62" mass="6730">MGAFRLLAAAACRTLEAMRGKIGIDVRKDLLNEEGPDLPSKPRFMIDLSLPGTDVRSRCAQG</sequence>
<evidence type="ECO:0000313" key="1">
    <source>
        <dbReference type="EMBL" id="SNR78061.1"/>
    </source>
</evidence>
<accession>A0A238Z550</accession>
<evidence type="ECO:0000313" key="2">
    <source>
        <dbReference type="Proteomes" id="UP000198417"/>
    </source>
</evidence>
<reference evidence="1 2" key="1">
    <citation type="submission" date="2017-06" db="EMBL/GenBank/DDBJ databases">
        <authorList>
            <person name="Kim H.J."/>
            <person name="Triplett B.A."/>
        </authorList>
    </citation>
    <scope>NUCLEOTIDE SEQUENCE [LARGE SCALE GENOMIC DNA]</scope>
    <source>
        <strain evidence="1 2">DSM 29052</strain>
    </source>
</reference>
<dbReference type="Proteomes" id="UP000198417">
    <property type="component" value="Unassembled WGS sequence"/>
</dbReference>
<organism evidence="1 2">
    <name type="scientific">Puniceibacterium sediminis</name>
    <dbReference type="NCBI Taxonomy" id="1608407"/>
    <lineage>
        <taxon>Bacteria</taxon>
        <taxon>Pseudomonadati</taxon>
        <taxon>Pseudomonadota</taxon>
        <taxon>Alphaproteobacteria</taxon>
        <taxon>Rhodobacterales</taxon>
        <taxon>Paracoccaceae</taxon>
        <taxon>Puniceibacterium</taxon>
    </lineage>
</organism>
<protein>
    <submittedName>
        <fullName evidence="1">Uncharacterized protein</fullName>
    </submittedName>
</protein>